<evidence type="ECO:0000256" key="1">
    <source>
        <dbReference type="ARBA" id="ARBA00009437"/>
    </source>
</evidence>
<organism evidence="6 7">
    <name type="scientific">Kiloniella laminariae</name>
    <dbReference type="NCBI Taxonomy" id="454162"/>
    <lineage>
        <taxon>Bacteria</taxon>
        <taxon>Pseudomonadati</taxon>
        <taxon>Pseudomonadota</taxon>
        <taxon>Alphaproteobacteria</taxon>
        <taxon>Rhodospirillales</taxon>
        <taxon>Kiloniellaceae</taxon>
        <taxon>Kiloniella</taxon>
    </lineage>
</organism>
<dbReference type="Pfam" id="PF03466">
    <property type="entry name" value="LysR_substrate"/>
    <property type="match status" value="1"/>
</dbReference>
<dbReference type="PRINTS" id="PR00039">
    <property type="entry name" value="HTHLYSR"/>
</dbReference>
<dbReference type="Proteomes" id="UP001069802">
    <property type="component" value="Unassembled WGS sequence"/>
</dbReference>
<keyword evidence="2" id="KW-0805">Transcription regulation</keyword>
<dbReference type="SUPFAM" id="SSF46785">
    <property type="entry name" value="Winged helix' DNA-binding domain"/>
    <property type="match status" value="1"/>
</dbReference>
<keyword evidence="4" id="KW-0804">Transcription</keyword>
<dbReference type="EMBL" id="JAPWGY010000002">
    <property type="protein sequence ID" value="MCZ4280080.1"/>
    <property type="molecule type" value="Genomic_DNA"/>
</dbReference>
<evidence type="ECO:0000256" key="4">
    <source>
        <dbReference type="ARBA" id="ARBA00023163"/>
    </source>
</evidence>
<dbReference type="Gene3D" id="3.40.190.10">
    <property type="entry name" value="Periplasmic binding protein-like II"/>
    <property type="match status" value="2"/>
</dbReference>
<evidence type="ECO:0000313" key="7">
    <source>
        <dbReference type="Proteomes" id="UP001069802"/>
    </source>
</evidence>
<feature type="domain" description="HTH lysR-type" evidence="5">
    <location>
        <begin position="6"/>
        <end position="63"/>
    </location>
</feature>
<evidence type="ECO:0000313" key="6">
    <source>
        <dbReference type="EMBL" id="MCZ4280080.1"/>
    </source>
</evidence>
<comment type="caution">
    <text evidence="6">The sequence shown here is derived from an EMBL/GenBank/DDBJ whole genome shotgun (WGS) entry which is preliminary data.</text>
</comment>
<evidence type="ECO:0000259" key="5">
    <source>
        <dbReference type="PROSITE" id="PS50931"/>
    </source>
</evidence>
<reference evidence="6" key="1">
    <citation type="submission" date="2022-12" db="EMBL/GenBank/DDBJ databases">
        <title>Bacterial isolates from different developmental stages of Nematostella vectensis.</title>
        <authorList>
            <person name="Fraune S."/>
        </authorList>
    </citation>
    <scope>NUCLEOTIDE SEQUENCE</scope>
    <source>
        <strain evidence="6">G21630-S1</strain>
    </source>
</reference>
<dbReference type="RefSeq" id="WP_269422292.1">
    <property type="nucleotide sequence ID" value="NZ_JAPWGY010000002.1"/>
</dbReference>
<dbReference type="InterPro" id="IPR036388">
    <property type="entry name" value="WH-like_DNA-bd_sf"/>
</dbReference>
<protein>
    <submittedName>
        <fullName evidence="6">LysR substrate-binding domain-containing protein</fullName>
    </submittedName>
</protein>
<dbReference type="InterPro" id="IPR058163">
    <property type="entry name" value="LysR-type_TF_proteobact-type"/>
</dbReference>
<accession>A0ABT4LGL0</accession>
<keyword evidence="3" id="KW-0238">DNA-binding</keyword>
<evidence type="ECO:0000256" key="2">
    <source>
        <dbReference type="ARBA" id="ARBA00023015"/>
    </source>
</evidence>
<dbReference type="Gene3D" id="1.10.10.10">
    <property type="entry name" value="Winged helix-like DNA-binding domain superfamily/Winged helix DNA-binding domain"/>
    <property type="match status" value="1"/>
</dbReference>
<dbReference type="SUPFAM" id="SSF53850">
    <property type="entry name" value="Periplasmic binding protein-like II"/>
    <property type="match status" value="1"/>
</dbReference>
<dbReference type="PANTHER" id="PTHR30537">
    <property type="entry name" value="HTH-TYPE TRANSCRIPTIONAL REGULATOR"/>
    <property type="match status" value="1"/>
</dbReference>
<dbReference type="InterPro" id="IPR005119">
    <property type="entry name" value="LysR_subst-bd"/>
</dbReference>
<evidence type="ECO:0000256" key="3">
    <source>
        <dbReference type="ARBA" id="ARBA00023125"/>
    </source>
</evidence>
<dbReference type="CDD" id="cd08432">
    <property type="entry name" value="PBP2_GcdR_TrpI_HvrB_AmpR_like"/>
    <property type="match status" value="1"/>
</dbReference>
<keyword evidence="7" id="KW-1185">Reference proteome</keyword>
<dbReference type="InterPro" id="IPR000847">
    <property type="entry name" value="LysR_HTH_N"/>
</dbReference>
<name>A0ABT4LGL0_9PROT</name>
<dbReference type="PROSITE" id="PS50931">
    <property type="entry name" value="HTH_LYSR"/>
    <property type="match status" value="1"/>
</dbReference>
<proteinExistence type="inferred from homology"/>
<gene>
    <name evidence="6" type="ORF">O4H49_04785</name>
</gene>
<comment type="similarity">
    <text evidence="1">Belongs to the LysR transcriptional regulatory family.</text>
</comment>
<dbReference type="InterPro" id="IPR036390">
    <property type="entry name" value="WH_DNA-bd_sf"/>
</dbReference>
<sequence>MRFGKISLASLRSFEAAGRLASFTAAADELFVSQAAISKQVRELELSLGYSLFHRSHRSVTLTEKGGQLLASLTPAFDQIDGCLLNLQRQPEDTRLTLTVEPGFASGWLVHRLKDFREQYPEIEVSVESCHDLIEFRSHAADIAIRFSATVCSWPRTEVQHLFDVEMIPVVSSDLLKPAQTFLEIKDFEQLTLLHDENYNLWKQWFDKAGIVVDSIIKGPIFDDSGLILQAVLDRQGAALVDTIQAKKYLVSGQIQQIFPVSLQHGSYWLAVRKFETLSKAGKIFVAWLSDAVRRD</sequence>
<dbReference type="PANTHER" id="PTHR30537:SF74">
    <property type="entry name" value="HTH-TYPE TRANSCRIPTIONAL REGULATOR TRPI"/>
    <property type="match status" value="1"/>
</dbReference>
<dbReference type="Pfam" id="PF00126">
    <property type="entry name" value="HTH_1"/>
    <property type="match status" value="1"/>
</dbReference>